<dbReference type="InterPro" id="IPR011990">
    <property type="entry name" value="TPR-like_helical_dom_sf"/>
</dbReference>
<feature type="signal peptide" evidence="1">
    <location>
        <begin position="1"/>
        <end position="20"/>
    </location>
</feature>
<organism evidence="2 3">
    <name type="scientific">Deinococcus rufus</name>
    <dbReference type="NCBI Taxonomy" id="2136097"/>
    <lineage>
        <taxon>Bacteria</taxon>
        <taxon>Thermotogati</taxon>
        <taxon>Deinococcota</taxon>
        <taxon>Deinococci</taxon>
        <taxon>Deinococcales</taxon>
        <taxon>Deinococcaceae</taxon>
        <taxon>Deinococcus</taxon>
    </lineage>
</organism>
<gene>
    <name evidence="2" type="ORF">ACFOSB_22515</name>
</gene>
<proteinExistence type="predicted"/>
<evidence type="ECO:0000313" key="3">
    <source>
        <dbReference type="Proteomes" id="UP001595803"/>
    </source>
</evidence>
<name>A0ABV7ZGU9_9DEIO</name>
<dbReference type="EMBL" id="JBHRZG010000024">
    <property type="protein sequence ID" value="MFC3835648.1"/>
    <property type="molecule type" value="Genomic_DNA"/>
</dbReference>
<sequence>MRSHRTLLLLTVLMTPTALAAVPAPADLHLGGPAFAALAAESYRRAGLDGAFADWLNAAYLRTGRLLGNATTLTAALDARRAQVQAGRGAARDRLALDTAAWAHAFVKAAIPRFSLERGYEFASVPAYGERQCLLQSTIIAALLQRAGLDAGLVMVWKSQSGQESNLGHVTSVVRVSSGDVQVDASEPTPTATHRGLLAWVDGGWRFVTPVFSGNVMTGYARADGRGTVPAARLGFLSLDYLRSQYDYYRAERTVGGVLGTGSGHATPAGLTTSEALLRRSLREEPRNALAAGVLGTVLRKQGRLDAARTQYRAAAALYRAQGHLPPGMTANLTWADSTGGRPASVTDRTGPV</sequence>
<dbReference type="SUPFAM" id="SSF48452">
    <property type="entry name" value="TPR-like"/>
    <property type="match status" value="1"/>
</dbReference>
<dbReference type="Proteomes" id="UP001595803">
    <property type="component" value="Unassembled WGS sequence"/>
</dbReference>
<keyword evidence="1" id="KW-0732">Signal</keyword>
<protein>
    <recommendedName>
        <fullName evidence="4">Tetratricopeptide repeat protein</fullName>
    </recommendedName>
</protein>
<accession>A0ABV7ZGU9</accession>
<feature type="chain" id="PRO_5045416570" description="Tetratricopeptide repeat protein" evidence="1">
    <location>
        <begin position="21"/>
        <end position="353"/>
    </location>
</feature>
<reference evidence="3" key="1">
    <citation type="journal article" date="2019" name="Int. J. Syst. Evol. Microbiol.">
        <title>The Global Catalogue of Microorganisms (GCM) 10K type strain sequencing project: providing services to taxonomists for standard genome sequencing and annotation.</title>
        <authorList>
            <consortium name="The Broad Institute Genomics Platform"/>
            <consortium name="The Broad Institute Genome Sequencing Center for Infectious Disease"/>
            <person name="Wu L."/>
            <person name="Ma J."/>
        </authorList>
    </citation>
    <scope>NUCLEOTIDE SEQUENCE [LARGE SCALE GENOMIC DNA]</scope>
    <source>
        <strain evidence="3">CCTCC AB 2017081</strain>
    </source>
</reference>
<evidence type="ECO:0000256" key="1">
    <source>
        <dbReference type="SAM" id="SignalP"/>
    </source>
</evidence>
<evidence type="ECO:0008006" key="4">
    <source>
        <dbReference type="Google" id="ProtNLM"/>
    </source>
</evidence>
<dbReference type="Gene3D" id="1.25.40.10">
    <property type="entry name" value="Tetratricopeptide repeat domain"/>
    <property type="match status" value="1"/>
</dbReference>
<comment type="caution">
    <text evidence="2">The sequence shown here is derived from an EMBL/GenBank/DDBJ whole genome shotgun (WGS) entry which is preliminary data.</text>
</comment>
<dbReference type="RefSeq" id="WP_322474409.1">
    <property type="nucleotide sequence ID" value="NZ_JBHRZG010000024.1"/>
</dbReference>
<keyword evidence="3" id="KW-1185">Reference proteome</keyword>
<evidence type="ECO:0000313" key="2">
    <source>
        <dbReference type="EMBL" id="MFC3835648.1"/>
    </source>
</evidence>